<dbReference type="WBParaSite" id="MhA1_Contig2069.frz3.gene2">
    <property type="protein sequence ID" value="MhA1_Contig2069.frz3.gene2"/>
    <property type="gene ID" value="MhA1_Contig2069.frz3.gene2"/>
</dbReference>
<proteinExistence type="predicted"/>
<feature type="compositionally biased region" description="Basic and acidic residues" evidence="1">
    <location>
        <begin position="193"/>
        <end position="207"/>
    </location>
</feature>
<dbReference type="AlphaFoldDB" id="A0A1I8BE56"/>
<name>A0A1I8BE56_MELHA</name>
<reference evidence="3" key="1">
    <citation type="submission" date="2016-11" db="UniProtKB">
        <authorList>
            <consortium name="WormBaseParasite"/>
        </authorList>
    </citation>
    <scope>IDENTIFICATION</scope>
</reference>
<sequence>MSSLNEMDVDQILGTNNDENIIAPKKGEKKNANLMTALECTKSECQQVRETMINVHEKIKEEMKEMKQQIVSEVLHAICPVLEEIKSSIIDLGPKIANLENNSDSEPPESDEEEIPPQNLVEEQQNNARANRGEVRENRRPNLRENRGENARANRGGNHGRPRGRARDSRLFYILRQIQREQDRNPIRGRWPPYEDNHRNYRARDGNPRFNGRH</sequence>
<protein>
    <submittedName>
        <fullName evidence="3">Uncharacterized protein</fullName>
    </submittedName>
</protein>
<keyword evidence="2" id="KW-1185">Reference proteome</keyword>
<feature type="compositionally biased region" description="Acidic residues" evidence="1">
    <location>
        <begin position="106"/>
        <end position="115"/>
    </location>
</feature>
<accession>A0A1I8BE56</accession>
<feature type="region of interest" description="Disordered" evidence="1">
    <location>
        <begin position="184"/>
        <end position="214"/>
    </location>
</feature>
<feature type="region of interest" description="Disordered" evidence="1">
    <location>
        <begin position="98"/>
        <end position="169"/>
    </location>
</feature>
<organism evidence="2 3">
    <name type="scientific">Meloidogyne hapla</name>
    <name type="common">Root-knot nematode worm</name>
    <dbReference type="NCBI Taxonomy" id="6305"/>
    <lineage>
        <taxon>Eukaryota</taxon>
        <taxon>Metazoa</taxon>
        <taxon>Ecdysozoa</taxon>
        <taxon>Nematoda</taxon>
        <taxon>Chromadorea</taxon>
        <taxon>Rhabditida</taxon>
        <taxon>Tylenchina</taxon>
        <taxon>Tylenchomorpha</taxon>
        <taxon>Tylenchoidea</taxon>
        <taxon>Meloidogynidae</taxon>
        <taxon>Meloidogyninae</taxon>
        <taxon>Meloidogyne</taxon>
    </lineage>
</organism>
<evidence type="ECO:0000256" key="1">
    <source>
        <dbReference type="SAM" id="MobiDB-lite"/>
    </source>
</evidence>
<feature type="compositionally biased region" description="Basic and acidic residues" evidence="1">
    <location>
        <begin position="131"/>
        <end position="152"/>
    </location>
</feature>
<evidence type="ECO:0000313" key="3">
    <source>
        <dbReference type="WBParaSite" id="MhA1_Contig2069.frz3.gene2"/>
    </source>
</evidence>
<evidence type="ECO:0000313" key="2">
    <source>
        <dbReference type="Proteomes" id="UP000095281"/>
    </source>
</evidence>
<dbReference type="Proteomes" id="UP000095281">
    <property type="component" value="Unplaced"/>
</dbReference>